<dbReference type="Proteomes" id="UP001066276">
    <property type="component" value="Chromosome 3_1"/>
</dbReference>
<dbReference type="EMBL" id="JANPWB010000005">
    <property type="protein sequence ID" value="KAJ1190219.1"/>
    <property type="molecule type" value="Genomic_DNA"/>
</dbReference>
<gene>
    <name evidence="1" type="ORF">NDU88_006957</name>
</gene>
<dbReference type="AlphaFoldDB" id="A0AAV7UMJ2"/>
<name>A0AAV7UMJ2_PLEWA</name>
<sequence length="180" mass="19225">MSDRIEFEAVIFESMASRRQPTAVISWSMHSVAVSERASDETAAGLGTTRATGEAIGGGREIASENSSCRVCLPVVLPVSITKQRGDPDYLQGPTVAMCSGAVWCRAYLRPRSMVQVQGLLLSQQGSPLGSLSTFEDAEQASRDWDVGADVGCGPQSQLNPMRAAVVNVLPPRVWGMRSP</sequence>
<keyword evidence="2" id="KW-1185">Reference proteome</keyword>
<accession>A0AAV7UMJ2</accession>
<proteinExistence type="predicted"/>
<organism evidence="1 2">
    <name type="scientific">Pleurodeles waltl</name>
    <name type="common">Iberian ribbed newt</name>
    <dbReference type="NCBI Taxonomy" id="8319"/>
    <lineage>
        <taxon>Eukaryota</taxon>
        <taxon>Metazoa</taxon>
        <taxon>Chordata</taxon>
        <taxon>Craniata</taxon>
        <taxon>Vertebrata</taxon>
        <taxon>Euteleostomi</taxon>
        <taxon>Amphibia</taxon>
        <taxon>Batrachia</taxon>
        <taxon>Caudata</taxon>
        <taxon>Salamandroidea</taxon>
        <taxon>Salamandridae</taxon>
        <taxon>Pleurodelinae</taxon>
        <taxon>Pleurodeles</taxon>
    </lineage>
</organism>
<comment type="caution">
    <text evidence="1">The sequence shown here is derived from an EMBL/GenBank/DDBJ whole genome shotgun (WGS) entry which is preliminary data.</text>
</comment>
<reference evidence="1" key="1">
    <citation type="journal article" date="2022" name="bioRxiv">
        <title>Sequencing and chromosome-scale assembly of the giantPleurodeles waltlgenome.</title>
        <authorList>
            <person name="Brown T."/>
            <person name="Elewa A."/>
            <person name="Iarovenko S."/>
            <person name="Subramanian E."/>
            <person name="Araus A.J."/>
            <person name="Petzold A."/>
            <person name="Susuki M."/>
            <person name="Suzuki K.-i.T."/>
            <person name="Hayashi T."/>
            <person name="Toyoda A."/>
            <person name="Oliveira C."/>
            <person name="Osipova E."/>
            <person name="Leigh N.D."/>
            <person name="Simon A."/>
            <person name="Yun M.H."/>
        </authorList>
    </citation>
    <scope>NUCLEOTIDE SEQUENCE</scope>
    <source>
        <strain evidence="1">20211129_DDA</strain>
        <tissue evidence="1">Liver</tissue>
    </source>
</reference>
<evidence type="ECO:0000313" key="1">
    <source>
        <dbReference type="EMBL" id="KAJ1190219.1"/>
    </source>
</evidence>
<protein>
    <submittedName>
        <fullName evidence="1">Uncharacterized protein</fullName>
    </submittedName>
</protein>
<evidence type="ECO:0000313" key="2">
    <source>
        <dbReference type="Proteomes" id="UP001066276"/>
    </source>
</evidence>